<accession>A0ABR1EUA8</accession>
<organism evidence="2 3">
    <name type="scientific">Necator americanus</name>
    <name type="common">Human hookworm</name>
    <dbReference type="NCBI Taxonomy" id="51031"/>
    <lineage>
        <taxon>Eukaryota</taxon>
        <taxon>Metazoa</taxon>
        <taxon>Ecdysozoa</taxon>
        <taxon>Nematoda</taxon>
        <taxon>Chromadorea</taxon>
        <taxon>Rhabditida</taxon>
        <taxon>Rhabditina</taxon>
        <taxon>Rhabditomorpha</taxon>
        <taxon>Strongyloidea</taxon>
        <taxon>Ancylostomatidae</taxon>
        <taxon>Bunostominae</taxon>
        <taxon>Necator</taxon>
    </lineage>
</organism>
<evidence type="ECO:0000313" key="2">
    <source>
        <dbReference type="EMBL" id="KAK6765436.1"/>
    </source>
</evidence>
<dbReference type="InterPro" id="IPR052729">
    <property type="entry name" value="Acyl/Acetyltrans_Enzymes"/>
</dbReference>
<comment type="caution">
    <text evidence="2">The sequence shown here is derived from an EMBL/GenBank/DDBJ whole genome shotgun (WGS) entry which is preliminary data.</text>
</comment>
<dbReference type="InterPro" id="IPR041496">
    <property type="entry name" value="YitH/HolE_GNAT"/>
</dbReference>
<protein>
    <recommendedName>
        <fullName evidence="1">YitH/HolE acetyltransferase (GNAT) domain-containing protein</fullName>
    </recommendedName>
</protein>
<dbReference type="Pfam" id="PF18014">
    <property type="entry name" value="Acetyltransf_18"/>
    <property type="match status" value="1"/>
</dbReference>
<sequence length="155" mass="17405">MKDEQFEKVCAYDQFDTGRDRRAFLKTYHSLFFTKGIALFDANGNMQGLTGAVPTLNSHHIIKIGPMFAASRENACYLLKCITDMIQTPSATFVIYISTNSAGDWMLKKCRDAKIPLTFVGTAANSTCGKRIIYKDPCATELMFAPMNCPLYFDR</sequence>
<proteinExistence type="predicted"/>
<gene>
    <name evidence="2" type="primary">Necator_chrX.g25545</name>
    <name evidence="2" type="ORF">RB195_025379</name>
</gene>
<dbReference type="PANTHER" id="PTHR47237:SF1">
    <property type="entry name" value="SLL0310 PROTEIN"/>
    <property type="match status" value="1"/>
</dbReference>
<name>A0ABR1EUA8_NECAM</name>
<keyword evidence="3" id="KW-1185">Reference proteome</keyword>
<dbReference type="PANTHER" id="PTHR47237">
    <property type="entry name" value="SLL0310 PROTEIN"/>
    <property type="match status" value="1"/>
</dbReference>
<dbReference type="Proteomes" id="UP001303046">
    <property type="component" value="Unassembled WGS sequence"/>
</dbReference>
<dbReference type="EMBL" id="JAVFWL010000006">
    <property type="protein sequence ID" value="KAK6765436.1"/>
    <property type="molecule type" value="Genomic_DNA"/>
</dbReference>
<evidence type="ECO:0000313" key="3">
    <source>
        <dbReference type="Proteomes" id="UP001303046"/>
    </source>
</evidence>
<evidence type="ECO:0000259" key="1">
    <source>
        <dbReference type="Pfam" id="PF18014"/>
    </source>
</evidence>
<feature type="domain" description="YitH/HolE acetyltransferase (GNAT)" evidence="1">
    <location>
        <begin position="9"/>
        <end position="85"/>
    </location>
</feature>
<dbReference type="Gene3D" id="3.40.630.90">
    <property type="match status" value="1"/>
</dbReference>
<reference evidence="2 3" key="1">
    <citation type="submission" date="2023-08" db="EMBL/GenBank/DDBJ databases">
        <title>A Necator americanus chromosomal reference genome.</title>
        <authorList>
            <person name="Ilik V."/>
            <person name="Petrzelkova K.J."/>
            <person name="Pardy F."/>
            <person name="Fuh T."/>
            <person name="Niatou-Singa F.S."/>
            <person name="Gouil Q."/>
            <person name="Baker L."/>
            <person name="Ritchie M.E."/>
            <person name="Jex A.R."/>
            <person name="Gazzola D."/>
            <person name="Li H."/>
            <person name="Toshio Fujiwara R."/>
            <person name="Zhan B."/>
            <person name="Aroian R.V."/>
            <person name="Pafco B."/>
            <person name="Schwarz E.M."/>
        </authorList>
    </citation>
    <scope>NUCLEOTIDE SEQUENCE [LARGE SCALE GENOMIC DNA]</scope>
    <source>
        <strain evidence="2 3">Aroian</strain>
        <tissue evidence="2">Whole animal</tissue>
    </source>
</reference>